<protein>
    <submittedName>
        <fullName evidence="1">PaREP6</fullName>
    </submittedName>
</protein>
<dbReference type="HOGENOM" id="CLU_185777_0_0_2"/>
<reference evidence="1 2" key="1">
    <citation type="journal article" date="2011" name="J. Bacteriol.">
        <title>Complete genome sequence of the thermoacidophilic crenarchaeon Thermoproteus uzoniensis 768-20.</title>
        <authorList>
            <person name="Mardanov A.V."/>
            <person name="Gumerov V.M."/>
            <person name="Beletsky A.V."/>
            <person name="Prokofeva M.I."/>
            <person name="Bonch-Osmolovskaya E.A."/>
            <person name="Ravin N.V."/>
            <person name="Skryabin K.G."/>
        </authorList>
    </citation>
    <scope>NUCLEOTIDE SEQUENCE [LARGE SCALE GENOMIC DNA]</scope>
    <source>
        <strain evidence="1 2">768-20</strain>
    </source>
</reference>
<dbReference type="PANTHER" id="PTHR37559:SF1">
    <property type="entry name" value="PAREP6 PART 2, AUTHENTIC FRAMESHIFT"/>
    <property type="match status" value="1"/>
</dbReference>
<dbReference type="AlphaFoldDB" id="F2L0Q8"/>
<organism evidence="1 2">
    <name type="scientific">Thermoproteus uzoniensis (strain 768-20)</name>
    <dbReference type="NCBI Taxonomy" id="999630"/>
    <lineage>
        <taxon>Archaea</taxon>
        <taxon>Thermoproteota</taxon>
        <taxon>Thermoprotei</taxon>
        <taxon>Thermoproteales</taxon>
        <taxon>Thermoproteaceae</taxon>
        <taxon>Thermoproteus</taxon>
    </lineage>
</organism>
<name>F2L0Q8_THEU7</name>
<dbReference type="RefSeq" id="WP_013680059.1">
    <property type="nucleotide sequence ID" value="NC_015315.1"/>
</dbReference>
<dbReference type="eggNOG" id="arCOG03755">
    <property type="taxonomic scope" value="Archaea"/>
</dbReference>
<evidence type="ECO:0000313" key="2">
    <source>
        <dbReference type="Proteomes" id="UP000008138"/>
    </source>
</evidence>
<dbReference type="Proteomes" id="UP000008138">
    <property type="component" value="Chromosome"/>
</dbReference>
<dbReference type="OrthoDB" id="28487at2157"/>
<sequence length="71" mass="8486">MDEWIQLLEEAREIRRREADWAYIERLPPRLRAALRYYVKTGDFRTAARLAGLGVEEFLERAREARIPLVI</sequence>
<reference key="2">
    <citation type="submission" date="2011-03" db="EMBL/GenBank/DDBJ databases">
        <title>Complete genome sequence of the thermoacidophilic crenarchaeon Thermoproteus uzoniensis 768-20.</title>
        <authorList>
            <person name="Mardanov A.V."/>
            <person name="Gumerov V.M."/>
            <person name="Beletsky A.V."/>
            <person name="Prokofeva M.I."/>
            <person name="Bonch-Osmolovskaya E.A."/>
            <person name="Ravin N.V."/>
            <person name="Skryabin K.G."/>
        </authorList>
    </citation>
    <scope>NUCLEOTIDE SEQUENCE</scope>
    <source>
        <strain>768-20</strain>
    </source>
</reference>
<proteinExistence type="predicted"/>
<evidence type="ECO:0000313" key="1">
    <source>
        <dbReference type="EMBL" id="AEA12723.1"/>
    </source>
</evidence>
<gene>
    <name evidence="1" type="ordered locus">TUZN_1246</name>
</gene>
<accession>F2L0Q8</accession>
<dbReference type="KEGG" id="tuz:TUZN_1246"/>
<dbReference type="PANTHER" id="PTHR37559">
    <property type="entry name" value="PAREP6 PART 2, AUTHENTIC FRAMESHIFT"/>
    <property type="match status" value="1"/>
</dbReference>
<dbReference type="GeneID" id="10360774"/>
<keyword evidence="2" id="KW-1185">Reference proteome</keyword>
<dbReference type="EMBL" id="CP002590">
    <property type="protein sequence ID" value="AEA12723.1"/>
    <property type="molecule type" value="Genomic_DNA"/>
</dbReference>